<dbReference type="AlphaFoldDB" id="A0A1G7IWT6"/>
<feature type="signal peptide" evidence="2">
    <location>
        <begin position="1"/>
        <end position="22"/>
    </location>
</feature>
<feature type="region of interest" description="Disordered" evidence="1">
    <location>
        <begin position="22"/>
        <end position="97"/>
    </location>
</feature>
<organism evidence="3 4">
    <name type="scientific">Bradyrhizobium brasilense</name>
    <dbReference type="NCBI Taxonomy" id="1419277"/>
    <lineage>
        <taxon>Bacteria</taxon>
        <taxon>Pseudomonadati</taxon>
        <taxon>Pseudomonadota</taxon>
        <taxon>Alphaproteobacteria</taxon>
        <taxon>Hyphomicrobiales</taxon>
        <taxon>Nitrobacteraceae</taxon>
        <taxon>Bradyrhizobium</taxon>
    </lineage>
</organism>
<dbReference type="Proteomes" id="UP000199245">
    <property type="component" value="Unassembled WGS sequence"/>
</dbReference>
<proteinExistence type="predicted"/>
<sequence>MNLSTIAAVACALVLSGVTASAQSNYPPATAPSGQNSGAGIPGQPGNKNGPPAQKGTVGSTSTTKQGDITTQEQDAAHIKGLPGNKSGEPEKRPPPH</sequence>
<keyword evidence="2" id="KW-0732">Signal</keyword>
<feature type="compositionally biased region" description="Basic and acidic residues" evidence="1">
    <location>
        <begin position="88"/>
        <end position="97"/>
    </location>
</feature>
<accession>A0A1G7IWT6</accession>
<evidence type="ECO:0000256" key="1">
    <source>
        <dbReference type="SAM" id="MobiDB-lite"/>
    </source>
</evidence>
<dbReference type="RefSeq" id="WP_229162877.1">
    <property type="nucleotide sequence ID" value="NZ_FMZW01000046.1"/>
</dbReference>
<gene>
    <name evidence="3" type="ORF">SAMN05216337_104659</name>
</gene>
<name>A0A1G7IWT6_9BRAD</name>
<evidence type="ECO:0000313" key="3">
    <source>
        <dbReference type="EMBL" id="SDF17150.1"/>
    </source>
</evidence>
<feature type="chain" id="PRO_5011775435" evidence="2">
    <location>
        <begin position="23"/>
        <end position="97"/>
    </location>
</feature>
<protein>
    <submittedName>
        <fullName evidence="3">Uncharacterized protein</fullName>
    </submittedName>
</protein>
<feature type="compositionally biased region" description="Polar residues" evidence="1">
    <location>
        <begin position="22"/>
        <end position="38"/>
    </location>
</feature>
<feature type="compositionally biased region" description="Polar residues" evidence="1">
    <location>
        <begin position="57"/>
        <end position="74"/>
    </location>
</feature>
<dbReference type="EMBL" id="FMZW01000046">
    <property type="protein sequence ID" value="SDF17150.1"/>
    <property type="molecule type" value="Genomic_DNA"/>
</dbReference>
<evidence type="ECO:0000256" key="2">
    <source>
        <dbReference type="SAM" id="SignalP"/>
    </source>
</evidence>
<reference evidence="3 4" key="1">
    <citation type="submission" date="2016-10" db="EMBL/GenBank/DDBJ databases">
        <authorList>
            <person name="de Groot N.N."/>
        </authorList>
    </citation>
    <scope>NUCLEOTIDE SEQUENCE [LARGE SCALE GENOMIC DNA]</scope>
    <source>
        <strain evidence="3 4">R5</strain>
    </source>
</reference>
<evidence type="ECO:0000313" key="4">
    <source>
        <dbReference type="Proteomes" id="UP000199245"/>
    </source>
</evidence>